<protein>
    <submittedName>
        <fullName evidence="2">LON peptidase N-terminal domain and RING finger protein 3-like</fullName>
    </submittedName>
</protein>
<accession>A0AAD8LYF1</accession>
<dbReference type="SUPFAM" id="SSF57850">
    <property type="entry name" value="RING/U-box"/>
    <property type="match status" value="1"/>
</dbReference>
<proteinExistence type="predicted"/>
<feature type="compositionally biased region" description="Polar residues" evidence="1">
    <location>
        <begin position="34"/>
        <end position="50"/>
    </location>
</feature>
<feature type="compositionally biased region" description="Polar residues" evidence="1">
    <location>
        <begin position="1"/>
        <end position="14"/>
    </location>
</feature>
<dbReference type="CDD" id="cd16449">
    <property type="entry name" value="RING-HC"/>
    <property type="match status" value="1"/>
</dbReference>
<gene>
    <name evidence="2" type="ORF">POM88_052880</name>
</gene>
<organism evidence="2 3">
    <name type="scientific">Heracleum sosnowskyi</name>
    <dbReference type="NCBI Taxonomy" id="360622"/>
    <lineage>
        <taxon>Eukaryota</taxon>
        <taxon>Viridiplantae</taxon>
        <taxon>Streptophyta</taxon>
        <taxon>Embryophyta</taxon>
        <taxon>Tracheophyta</taxon>
        <taxon>Spermatophyta</taxon>
        <taxon>Magnoliopsida</taxon>
        <taxon>eudicotyledons</taxon>
        <taxon>Gunneridae</taxon>
        <taxon>Pentapetalae</taxon>
        <taxon>asterids</taxon>
        <taxon>campanulids</taxon>
        <taxon>Apiales</taxon>
        <taxon>Apiaceae</taxon>
        <taxon>Apioideae</taxon>
        <taxon>apioid superclade</taxon>
        <taxon>Tordylieae</taxon>
        <taxon>Tordyliinae</taxon>
        <taxon>Heracleum</taxon>
    </lineage>
</organism>
<name>A0AAD8LYF1_9APIA</name>
<feature type="region of interest" description="Disordered" evidence="1">
    <location>
        <begin position="1"/>
        <end position="89"/>
    </location>
</feature>
<reference evidence="2" key="1">
    <citation type="submission" date="2023-02" db="EMBL/GenBank/DDBJ databases">
        <title>Genome of toxic invasive species Heracleum sosnowskyi carries increased number of genes despite the absence of recent whole-genome duplications.</title>
        <authorList>
            <person name="Schelkunov M."/>
            <person name="Shtratnikova V."/>
            <person name="Makarenko M."/>
            <person name="Klepikova A."/>
            <person name="Omelchenko D."/>
            <person name="Novikova G."/>
            <person name="Obukhova E."/>
            <person name="Bogdanov V."/>
            <person name="Penin A."/>
            <person name="Logacheva M."/>
        </authorList>
    </citation>
    <scope>NUCLEOTIDE SEQUENCE</scope>
    <source>
        <strain evidence="2">Hsosn_3</strain>
        <tissue evidence="2">Leaf</tissue>
    </source>
</reference>
<evidence type="ECO:0000256" key="1">
    <source>
        <dbReference type="SAM" id="MobiDB-lite"/>
    </source>
</evidence>
<dbReference type="InterPro" id="IPR013083">
    <property type="entry name" value="Znf_RING/FYVE/PHD"/>
</dbReference>
<dbReference type="Gene3D" id="3.30.40.10">
    <property type="entry name" value="Zinc/RING finger domain, C3HC4 (zinc finger)"/>
    <property type="match status" value="1"/>
</dbReference>
<feature type="compositionally biased region" description="Acidic residues" evidence="1">
    <location>
        <begin position="66"/>
        <end position="81"/>
    </location>
</feature>
<dbReference type="EMBL" id="JAUIZM010000014">
    <property type="protein sequence ID" value="KAK1353042.1"/>
    <property type="molecule type" value="Genomic_DNA"/>
</dbReference>
<dbReference type="PANTHER" id="PTHR46629">
    <property type="entry name" value="OS01G0917900 PROTEIN"/>
    <property type="match status" value="1"/>
</dbReference>
<dbReference type="AlphaFoldDB" id="A0AAD8LYF1"/>
<reference evidence="2" key="2">
    <citation type="submission" date="2023-05" db="EMBL/GenBank/DDBJ databases">
        <authorList>
            <person name="Schelkunov M.I."/>
        </authorList>
    </citation>
    <scope>NUCLEOTIDE SEQUENCE</scope>
    <source>
        <strain evidence="2">Hsosn_3</strain>
        <tissue evidence="2">Leaf</tissue>
    </source>
</reference>
<dbReference type="Proteomes" id="UP001237642">
    <property type="component" value="Unassembled WGS sequence"/>
</dbReference>
<evidence type="ECO:0000313" key="3">
    <source>
        <dbReference type="Proteomes" id="UP001237642"/>
    </source>
</evidence>
<evidence type="ECO:0000313" key="2">
    <source>
        <dbReference type="EMBL" id="KAK1353042.1"/>
    </source>
</evidence>
<sequence>MQRSESLNHGSNSLKLRRPSMRVPTSDPDMDSPSARSRSGRLQKSISGLSDSAEIDMEESGLTPREDEEDEEGDGVGDGEEKDGGGSGKMSLMALLAETDREMGVESAYVMAEEEGEEVEEHEDPNDESGEYNNCCVCMVRHKGAAFTPCGHTFCSLTMISSIFRFVVILVTDSWYALLKEFRNNTLKTRPWISKLREGAYGKSSVPRNCGCGLWSNWENVRKLFVVGA</sequence>
<comment type="caution">
    <text evidence="2">The sequence shown here is derived from an EMBL/GenBank/DDBJ whole genome shotgun (WGS) entry which is preliminary data.</text>
</comment>
<keyword evidence="3" id="KW-1185">Reference proteome</keyword>